<accession>A0A9W5T882</accession>
<organism evidence="2 3">
    <name type="scientific">Babesia ovis</name>
    <dbReference type="NCBI Taxonomy" id="5869"/>
    <lineage>
        <taxon>Eukaryota</taxon>
        <taxon>Sar</taxon>
        <taxon>Alveolata</taxon>
        <taxon>Apicomplexa</taxon>
        <taxon>Aconoidasida</taxon>
        <taxon>Piroplasmida</taxon>
        <taxon>Babesiidae</taxon>
        <taxon>Babesia</taxon>
    </lineage>
</organism>
<sequence>MTSSSESSSSLESSESSTAFFSGTLSLPAAFLVAAEAFVAAALVAGLATSVLPLVGLLAAGFVASVLPLAALPVEGLVTAGLTGAPLATTSKSVSELESEESDAATTVEAGLLTTCSGDSLSLLESLSLVPKENQERFFSAVFDLPDLAEALWPFTAATSVSVVIRYYSLNAI</sequence>
<comment type="caution">
    <text evidence="2">The sequence shown here is derived from an EMBL/GenBank/DDBJ whole genome shotgun (WGS) entry which is preliminary data.</text>
</comment>
<dbReference type="EMBL" id="BLIY01000003">
    <property type="protein sequence ID" value="GFE53080.1"/>
    <property type="molecule type" value="Genomic_DNA"/>
</dbReference>
<keyword evidence="1" id="KW-1133">Transmembrane helix</keyword>
<keyword evidence="1" id="KW-0812">Transmembrane</keyword>
<feature type="transmembrane region" description="Helical" evidence="1">
    <location>
        <begin position="20"/>
        <end position="44"/>
    </location>
</feature>
<feature type="transmembrane region" description="Helical" evidence="1">
    <location>
        <begin position="151"/>
        <end position="169"/>
    </location>
</feature>
<dbReference type="AlphaFoldDB" id="A0A9W5T882"/>
<keyword evidence="1" id="KW-0472">Membrane</keyword>
<name>A0A9W5T882_BABOV</name>
<proteinExistence type="predicted"/>
<evidence type="ECO:0000313" key="2">
    <source>
        <dbReference type="EMBL" id="GFE53080.1"/>
    </source>
</evidence>
<keyword evidence="3" id="KW-1185">Reference proteome</keyword>
<gene>
    <name evidence="2" type="ORF">BaOVIS_004840</name>
</gene>
<dbReference type="Proteomes" id="UP001057455">
    <property type="component" value="Unassembled WGS sequence"/>
</dbReference>
<reference evidence="2" key="1">
    <citation type="submission" date="2019-12" db="EMBL/GenBank/DDBJ databases">
        <title>Genome sequence of Babesia ovis.</title>
        <authorList>
            <person name="Yamagishi J."/>
            <person name="Sevinc F."/>
            <person name="Xuan X."/>
        </authorList>
    </citation>
    <scope>NUCLEOTIDE SEQUENCE</scope>
    <source>
        <strain evidence="2">Selcuk</strain>
    </source>
</reference>
<feature type="transmembrane region" description="Helical" evidence="1">
    <location>
        <begin position="51"/>
        <end position="72"/>
    </location>
</feature>
<evidence type="ECO:0000313" key="3">
    <source>
        <dbReference type="Proteomes" id="UP001057455"/>
    </source>
</evidence>
<protein>
    <submittedName>
        <fullName evidence="2">RNA binding protein, putative</fullName>
    </submittedName>
</protein>
<evidence type="ECO:0000256" key="1">
    <source>
        <dbReference type="SAM" id="Phobius"/>
    </source>
</evidence>